<sequence>MEERFSEDESRLLKEISTLRIEQLDELENIFDYLEDNRNLKDYQGEKSARNEKIVASCIKFAWTPISLEISIPEERHEEKRRKTKKTNREASFKEPSQSCRLETD</sequence>
<proteinExistence type="predicted"/>
<comment type="caution">
    <text evidence="2">The sequence shown here is derived from an EMBL/GenBank/DDBJ whole genome shotgun (WGS) entry which is preliminary data.</text>
</comment>
<dbReference type="Proteomes" id="UP001607303">
    <property type="component" value="Unassembled WGS sequence"/>
</dbReference>
<reference evidence="2 3" key="1">
    <citation type="journal article" date="2024" name="Ann. Entomol. Soc. Am.">
        <title>Genomic analyses of the southern and eastern yellowjacket wasps (Hymenoptera: Vespidae) reveal evolutionary signatures of social life.</title>
        <authorList>
            <person name="Catto M.A."/>
            <person name="Caine P.B."/>
            <person name="Orr S.E."/>
            <person name="Hunt B.G."/>
            <person name="Goodisman M.A.D."/>
        </authorList>
    </citation>
    <scope>NUCLEOTIDE SEQUENCE [LARGE SCALE GENOMIC DNA]</scope>
    <source>
        <strain evidence="2">232</strain>
        <tissue evidence="2">Head and thorax</tissue>
    </source>
</reference>
<evidence type="ECO:0000313" key="2">
    <source>
        <dbReference type="EMBL" id="KAL2746632.1"/>
    </source>
</evidence>
<keyword evidence="3" id="KW-1185">Reference proteome</keyword>
<dbReference type="EMBL" id="JAYRBN010000037">
    <property type="protein sequence ID" value="KAL2746632.1"/>
    <property type="molecule type" value="Genomic_DNA"/>
</dbReference>
<evidence type="ECO:0000313" key="3">
    <source>
        <dbReference type="Proteomes" id="UP001607303"/>
    </source>
</evidence>
<accession>A0ABD2CNI1</accession>
<feature type="region of interest" description="Disordered" evidence="1">
    <location>
        <begin position="74"/>
        <end position="105"/>
    </location>
</feature>
<protein>
    <submittedName>
        <fullName evidence="2">UPF0489 protein C5orf22 isoform X3</fullName>
    </submittedName>
</protein>
<gene>
    <name evidence="2" type="ORF">V1477_005002</name>
</gene>
<dbReference type="AlphaFoldDB" id="A0ABD2CNI1"/>
<name>A0ABD2CNI1_VESMC</name>
<organism evidence="2 3">
    <name type="scientific">Vespula maculifrons</name>
    <name type="common">Eastern yellow jacket</name>
    <name type="synonym">Wasp</name>
    <dbReference type="NCBI Taxonomy" id="7453"/>
    <lineage>
        <taxon>Eukaryota</taxon>
        <taxon>Metazoa</taxon>
        <taxon>Ecdysozoa</taxon>
        <taxon>Arthropoda</taxon>
        <taxon>Hexapoda</taxon>
        <taxon>Insecta</taxon>
        <taxon>Pterygota</taxon>
        <taxon>Neoptera</taxon>
        <taxon>Endopterygota</taxon>
        <taxon>Hymenoptera</taxon>
        <taxon>Apocrita</taxon>
        <taxon>Aculeata</taxon>
        <taxon>Vespoidea</taxon>
        <taxon>Vespidae</taxon>
        <taxon>Vespinae</taxon>
        <taxon>Vespula</taxon>
    </lineage>
</organism>
<evidence type="ECO:0000256" key="1">
    <source>
        <dbReference type="SAM" id="MobiDB-lite"/>
    </source>
</evidence>
<feature type="compositionally biased region" description="Polar residues" evidence="1">
    <location>
        <begin position="95"/>
        <end position="105"/>
    </location>
</feature>